<dbReference type="HOGENOM" id="CLU_1239142_0_0_3"/>
<sequence>MFILKRQDVEITSITHPKRDQKIPILSYQGQTFRLINVFKGEQAEEARAFWRDLTDNHGKACVLLEEPERYSVWVKIRLDQLASEDSKENKTVASACIQGCLLLVQAVYFDVEDLLGNRQAKSFQKDFSKVLQGKNFPDADSANAIKALLIDDPLTKLRLPSWQEGHLYTLLQEVYRLGEEYFGNSNFAEGIDEILEPMDTPERTQFMNWLNQFPEGKQWAIK</sequence>
<protein>
    <submittedName>
        <fullName evidence="1">Uncharacterized protein</fullName>
    </submittedName>
</protein>
<accession>Q10YH9</accession>
<reference evidence="1" key="1">
    <citation type="submission" date="2006-06" db="EMBL/GenBank/DDBJ databases">
        <title>Complete sequence of Trichodesmium erythraeum IMS101.</title>
        <authorList>
            <consortium name="US DOE Joint Genome Institute"/>
            <person name="Copeland A."/>
            <person name="Lucas S."/>
            <person name="Lapidus A."/>
            <person name="Barry K."/>
            <person name="Detter J.C."/>
            <person name="Glavina del Rio T."/>
            <person name="Hammon N."/>
            <person name="Israni S."/>
            <person name="Dalin E."/>
            <person name="Tice H."/>
            <person name="Pitluck S."/>
            <person name="Kiss H."/>
            <person name="Munk A.C."/>
            <person name="Brettin T."/>
            <person name="Bruce D."/>
            <person name="Han C."/>
            <person name="Tapia R."/>
            <person name="Gilna P."/>
            <person name="Schmutz J."/>
            <person name="Larimer F."/>
            <person name="Land M."/>
            <person name="Hauser L."/>
            <person name="Kyrpides N."/>
            <person name="Kim E."/>
            <person name="Richardson P."/>
        </authorList>
    </citation>
    <scope>NUCLEOTIDE SEQUENCE [LARGE SCALE GENOMIC DNA]</scope>
    <source>
        <strain evidence="1">IMS101</strain>
    </source>
</reference>
<dbReference type="InterPro" id="IPR055892">
    <property type="entry name" value="DUF7469"/>
</dbReference>
<dbReference type="EMBL" id="CP000393">
    <property type="protein sequence ID" value="ABG52695.1"/>
    <property type="molecule type" value="Genomic_DNA"/>
</dbReference>
<dbReference type="RefSeq" id="WP_011613027.1">
    <property type="nucleotide sequence ID" value="NC_008312.1"/>
</dbReference>
<dbReference type="InterPro" id="IPR054638">
    <property type="entry name" value="Npun_F0813-like"/>
</dbReference>
<name>Q10YH9_TRIEI</name>
<gene>
    <name evidence="1" type="ordered locus">Tery_3625</name>
</gene>
<proteinExistence type="predicted"/>
<organism evidence="1">
    <name type="scientific">Trichodesmium erythraeum (strain IMS101)</name>
    <dbReference type="NCBI Taxonomy" id="203124"/>
    <lineage>
        <taxon>Bacteria</taxon>
        <taxon>Bacillati</taxon>
        <taxon>Cyanobacteriota</taxon>
        <taxon>Cyanophyceae</taxon>
        <taxon>Oscillatoriophycideae</taxon>
        <taxon>Oscillatoriales</taxon>
        <taxon>Microcoleaceae</taxon>
        <taxon>Trichodesmium</taxon>
    </lineage>
</organism>
<dbReference type="AlphaFoldDB" id="Q10YH9"/>
<dbReference type="eggNOG" id="ENOG502Z8FJ">
    <property type="taxonomic scope" value="Bacteria"/>
</dbReference>
<dbReference type="KEGG" id="ter:Tery_3625"/>
<dbReference type="OrthoDB" id="581893at2"/>
<evidence type="ECO:0000313" key="1">
    <source>
        <dbReference type="EMBL" id="ABG52695.1"/>
    </source>
</evidence>
<dbReference type="Pfam" id="PF24276">
    <property type="entry name" value="DUF7469"/>
    <property type="match status" value="1"/>
</dbReference>
<dbReference type="NCBIfam" id="NF045621">
    <property type="entry name" value="Npun_F0813_fam"/>
    <property type="match status" value="1"/>
</dbReference>